<reference evidence="3 4" key="1">
    <citation type="journal article" date="2015" name="Genome Announc.">
        <title>Expanding the biotechnology potential of lactobacilli through comparative genomics of 213 strains and associated genera.</title>
        <authorList>
            <person name="Sun Z."/>
            <person name="Harris H.M."/>
            <person name="McCann A."/>
            <person name="Guo C."/>
            <person name="Argimon S."/>
            <person name="Zhang W."/>
            <person name="Yang X."/>
            <person name="Jeffery I.B."/>
            <person name="Cooney J.C."/>
            <person name="Kagawa T.F."/>
            <person name="Liu W."/>
            <person name="Song Y."/>
            <person name="Salvetti E."/>
            <person name="Wrobel A."/>
            <person name="Rasinkangas P."/>
            <person name="Parkhill J."/>
            <person name="Rea M.C."/>
            <person name="O'Sullivan O."/>
            <person name="Ritari J."/>
            <person name="Douillard F.P."/>
            <person name="Paul Ross R."/>
            <person name="Yang R."/>
            <person name="Briner A.E."/>
            <person name="Felis G.E."/>
            <person name="de Vos W.M."/>
            <person name="Barrangou R."/>
            <person name="Klaenhammer T.R."/>
            <person name="Caufield P.W."/>
            <person name="Cui Y."/>
            <person name="Zhang H."/>
            <person name="O'Toole P.W."/>
        </authorList>
    </citation>
    <scope>NUCLEOTIDE SEQUENCE [LARGE SCALE GENOMIC DNA]</scope>
    <source>
        <strain evidence="3 4">DSM 18630</strain>
    </source>
</reference>
<evidence type="ECO:0000313" key="4">
    <source>
        <dbReference type="Proteomes" id="UP000051451"/>
    </source>
</evidence>
<dbReference type="Gene3D" id="3.40.50.150">
    <property type="entry name" value="Vaccinia Virus protein VP39"/>
    <property type="match status" value="1"/>
</dbReference>
<evidence type="ECO:0000313" key="3">
    <source>
        <dbReference type="EMBL" id="KRM04852.1"/>
    </source>
</evidence>
<sequence>MKKSIDAPLVPLAFIFFGLASLFSAVKTGTVTNFIVPVIFLSLAAIYLHTSLFGKYRIISSVVNELNIKSDAQVLDLGTGHGAFLVEIAKRLQRPGKITGIDIWNKQDQANNSFENTKKVISEQHLTAVSELLTADMTKLPFANNSFDYVVASLSIHNVKPAFKRQTAIHEAYRVLKAGGKLAVIDIEHVGEYQKVLTKLGAEKIVVRNSGINGMYACLATKVLTASKPHRF</sequence>
<feature type="transmembrane region" description="Helical" evidence="1">
    <location>
        <begin position="34"/>
        <end position="54"/>
    </location>
</feature>
<keyword evidence="4" id="KW-1185">Reference proteome</keyword>
<dbReference type="PANTHER" id="PTHR45277">
    <property type="entry name" value="EXPRESSED PROTEIN"/>
    <property type="match status" value="1"/>
</dbReference>
<evidence type="ECO:0000259" key="2">
    <source>
        <dbReference type="Pfam" id="PF08241"/>
    </source>
</evidence>
<accession>A0A0R1VNU2</accession>
<keyword evidence="1" id="KW-1133">Transmembrane helix</keyword>
<organism evidence="3 4">
    <name type="scientific">Liquorilactobacillus ghanensis DSM 18630</name>
    <dbReference type="NCBI Taxonomy" id="1423750"/>
    <lineage>
        <taxon>Bacteria</taxon>
        <taxon>Bacillati</taxon>
        <taxon>Bacillota</taxon>
        <taxon>Bacilli</taxon>
        <taxon>Lactobacillales</taxon>
        <taxon>Lactobacillaceae</taxon>
        <taxon>Liquorilactobacillus</taxon>
    </lineage>
</organism>
<dbReference type="EMBL" id="AZGB01000025">
    <property type="protein sequence ID" value="KRM04852.1"/>
    <property type="molecule type" value="Genomic_DNA"/>
</dbReference>
<dbReference type="GO" id="GO:0008757">
    <property type="term" value="F:S-adenosylmethionine-dependent methyltransferase activity"/>
    <property type="evidence" value="ECO:0007669"/>
    <property type="project" value="InterPro"/>
</dbReference>
<dbReference type="GO" id="GO:0032259">
    <property type="term" value="P:methylation"/>
    <property type="evidence" value="ECO:0007669"/>
    <property type="project" value="UniProtKB-KW"/>
</dbReference>
<comment type="caution">
    <text evidence="3">The sequence shown here is derived from an EMBL/GenBank/DDBJ whole genome shotgun (WGS) entry which is preliminary data.</text>
</comment>
<dbReference type="CDD" id="cd02440">
    <property type="entry name" value="AdoMet_MTases"/>
    <property type="match status" value="1"/>
</dbReference>
<dbReference type="PANTHER" id="PTHR45277:SF1">
    <property type="entry name" value="EXPRESSED PROTEIN"/>
    <property type="match status" value="1"/>
</dbReference>
<dbReference type="OrthoDB" id="43862at2"/>
<keyword evidence="1" id="KW-0812">Transmembrane</keyword>
<dbReference type="PATRIC" id="fig|1423750.3.peg.1925"/>
<keyword evidence="3" id="KW-0808">Transferase</keyword>
<feature type="domain" description="Methyltransferase type 11" evidence="2">
    <location>
        <begin position="75"/>
        <end position="183"/>
    </location>
</feature>
<dbReference type="InterPro" id="IPR013216">
    <property type="entry name" value="Methyltransf_11"/>
</dbReference>
<gene>
    <name evidence="3" type="ORF">FC89_GL001881</name>
</gene>
<dbReference type="Pfam" id="PF08241">
    <property type="entry name" value="Methyltransf_11"/>
    <property type="match status" value="1"/>
</dbReference>
<dbReference type="InterPro" id="IPR029063">
    <property type="entry name" value="SAM-dependent_MTases_sf"/>
</dbReference>
<dbReference type="STRING" id="1423750.FC89_GL001881"/>
<dbReference type="SUPFAM" id="SSF53335">
    <property type="entry name" value="S-adenosyl-L-methionine-dependent methyltransferases"/>
    <property type="match status" value="1"/>
</dbReference>
<name>A0A0R1VNU2_9LACO</name>
<dbReference type="AlphaFoldDB" id="A0A0R1VNU2"/>
<keyword evidence="3" id="KW-0489">Methyltransferase</keyword>
<evidence type="ECO:0000256" key="1">
    <source>
        <dbReference type="SAM" id="Phobius"/>
    </source>
</evidence>
<dbReference type="RefSeq" id="WP_057872397.1">
    <property type="nucleotide sequence ID" value="NZ_AZGB01000025.1"/>
</dbReference>
<keyword evidence="1" id="KW-0472">Membrane</keyword>
<proteinExistence type="predicted"/>
<dbReference type="GeneID" id="98319673"/>
<dbReference type="Proteomes" id="UP000051451">
    <property type="component" value="Unassembled WGS sequence"/>
</dbReference>
<protein>
    <submittedName>
        <fullName evidence="3">SAM-dependent methyltransferase</fullName>
    </submittedName>
</protein>